<accession>A0A1D3TIQ5</accession>
<dbReference type="PANTHER" id="PTHR15362">
    <property type="entry name" value="PHOSPHATIDYLINOSITOL SYNTHASE"/>
    <property type="match status" value="1"/>
</dbReference>
<feature type="transmembrane region" description="Helical" evidence="13">
    <location>
        <begin position="339"/>
        <end position="361"/>
    </location>
</feature>
<dbReference type="GO" id="GO:0005789">
    <property type="term" value="C:endoplasmic reticulum membrane"/>
    <property type="evidence" value="ECO:0007669"/>
    <property type="project" value="UniProtKB-SubCell"/>
</dbReference>
<dbReference type="AlphaFoldDB" id="A0A1D3TIQ5"/>
<evidence type="ECO:0000256" key="8">
    <source>
        <dbReference type="ARBA" id="ARBA00023098"/>
    </source>
</evidence>
<evidence type="ECO:0000256" key="2">
    <source>
        <dbReference type="ARBA" id="ARBA00005189"/>
    </source>
</evidence>
<protein>
    <submittedName>
        <fullName evidence="14">Phosphatidylserine synthase, putative</fullName>
    </submittedName>
</protein>
<comment type="subcellular location">
    <subcellularLocation>
        <location evidence="1">Endoplasmic reticulum membrane</location>
        <topology evidence="1">Multi-pass membrane protein</topology>
    </subcellularLocation>
</comment>
<keyword evidence="3" id="KW-0444">Lipid biosynthesis</keyword>
<evidence type="ECO:0000256" key="12">
    <source>
        <dbReference type="ARBA" id="ARBA00025707"/>
    </source>
</evidence>
<evidence type="ECO:0000256" key="3">
    <source>
        <dbReference type="ARBA" id="ARBA00022516"/>
    </source>
</evidence>
<keyword evidence="15" id="KW-1185">Reference proteome</keyword>
<dbReference type="VEuPathDB" id="PlasmoDB:POWCR01_110007700"/>
<keyword evidence="8" id="KW-0443">Lipid metabolism</keyword>
<evidence type="ECO:0000256" key="7">
    <source>
        <dbReference type="ARBA" id="ARBA00022989"/>
    </source>
</evidence>
<feature type="transmembrane region" description="Helical" evidence="13">
    <location>
        <begin position="178"/>
        <end position="197"/>
    </location>
</feature>
<feature type="transmembrane region" description="Helical" evidence="13">
    <location>
        <begin position="270"/>
        <end position="291"/>
    </location>
</feature>
<evidence type="ECO:0000313" key="15">
    <source>
        <dbReference type="Proteomes" id="UP000242942"/>
    </source>
</evidence>
<reference evidence="14 15" key="1">
    <citation type="submission" date="2016-06" db="EMBL/GenBank/DDBJ databases">
        <authorList>
            <consortium name="Pathogen Informatics"/>
        </authorList>
    </citation>
    <scope>NUCLEOTIDE SEQUENCE [LARGE SCALE GENOMIC DNA]</scope>
    <source>
        <strain evidence="14">PocGH01</strain>
    </source>
</reference>
<evidence type="ECO:0000256" key="4">
    <source>
        <dbReference type="ARBA" id="ARBA00022679"/>
    </source>
</evidence>
<dbReference type="PANTHER" id="PTHR15362:SF7">
    <property type="entry name" value="PHOSPHATIDYLSERINE SYNTHASE 2"/>
    <property type="match status" value="1"/>
</dbReference>
<evidence type="ECO:0000256" key="9">
    <source>
        <dbReference type="ARBA" id="ARBA00023136"/>
    </source>
</evidence>
<dbReference type="GO" id="GO:0106245">
    <property type="term" value="F:L-serine-phosphatidylethanolamine phosphatidyltransferase activity"/>
    <property type="evidence" value="ECO:0007669"/>
    <property type="project" value="InterPro"/>
</dbReference>
<evidence type="ECO:0000313" key="14">
    <source>
        <dbReference type="EMBL" id="SCP04837.1"/>
    </source>
</evidence>
<comment type="pathway">
    <text evidence="12">Phospholipid metabolism.</text>
</comment>
<evidence type="ECO:0000256" key="5">
    <source>
        <dbReference type="ARBA" id="ARBA00022692"/>
    </source>
</evidence>
<name>A0A1D3TIQ5_PLAOA</name>
<dbReference type="VEuPathDB" id="PlasmoDB:PocGH01_11013800"/>
<gene>
    <name evidence="14" type="primary">PocGH01_11013800</name>
    <name evidence="14" type="ORF">POCGH01_11013800</name>
</gene>
<dbReference type="GO" id="GO:0006659">
    <property type="term" value="P:phosphatidylserine biosynthetic process"/>
    <property type="evidence" value="ECO:0007669"/>
    <property type="project" value="InterPro"/>
</dbReference>
<feature type="transmembrane region" description="Helical" evidence="13">
    <location>
        <begin position="239"/>
        <end position="258"/>
    </location>
</feature>
<keyword evidence="5 13" id="KW-0812">Transmembrane</keyword>
<keyword evidence="9 13" id="KW-0472">Membrane</keyword>
<keyword evidence="11" id="KW-1208">Phospholipid metabolism</keyword>
<evidence type="ECO:0000256" key="6">
    <source>
        <dbReference type="ARBA" id="ARBA00022824"/>
    </source>
</evidence>
<dbReference type="OrthoDB" id="10265393at2759"/>
<feature type="transmembrane region" description="Helical" evidence="13">
    <location>
        <begin position="35"/>
        <end position="53"/>
    </location>
</feature>
<evidence type="ECO:0000256" key="13">
    <source>
        <dbReference type="SAM" id="Phobius"/>
    </source>
</evidence>
<comment type="pathway">
    <text evidence="2">Lipid metabolism.</text>
</comment>
<feature type="transmembrane region" description="Helical" evidence="13">
    <location>
        <begin position="65"/>
        <end position="86"/>
    </location>
</feature>
<keyword evidence="4" id="KW-0808">Transferase</keyword>
<proteinExistence type="predicted"/>
<keyword evidence="6" id="KW-0256">Endoplasmic reticulum</keyword>
<dbReference type="Pfam" id="PF03034">
    <property type="entry name" value="PSS"/>
    <property type="match status" value="1"/>
</dbReference>
<dbReference type="InterPro" id="IPR004277">
    <property type="entry name" value="PSS"/>
</dbReference>
<evidence type="ECO:0000256" key="11">
    <source>
        <dbReference type="ARBA" id="ARBA00023264"/>
    </source>
</evidence>
<evidence type="ECO:0000256" key="10">
    <source>
        <dbReference type="ARBA" id="ARBA00023209"/>
    </source>
</evidence>
<organism evidence="14 15">
    <name type="scientific">Plasmodium ovale</name>
    <name type="common">malaria parasite P. ovale</name>
    <dbReference type="NCBI Taxonomy" id="36330"/>
    <lineage>
        <taxon>Eukaryota</taxon>
        <taxon>Sar</taxon>
        <taxon>Alveolata</taxon>
        <taxon>Apicomplexa</taxon>
        <taxon>Aconoidasida</taxon>
        <taxon>Haemosporida</taxon>
        <taxon>Plasmodiidae</taxon>
        <taxon>Plasmodium</taxon>
        <taxon>Plasmodium (Plasmodium)</taxon>
    </lineage>
</organism>
<sequence>MYICYMRSIYVLGGLLILSLSLSYTNDFLYFKTRIIISSVMFFLNILSLMYVFTKHVISIHKDIITLTVVLFTVCYYPVLLFLNYYSTDEIRWMLRYVNPHIQFHPVENNYMENCYTLDNVMDKFDIFVIAHFCGWFVKTLAIRDFFILNINSVMFELIELKFQHLLPNFYECWWDHIILDVLGCNLLGILFCFLFMKYFNFPLYDWTVSLKNKPNKKNIIFPALDGLLRKMFKNSISMLVQMFLCFIMNLSDLNIFFLKAQLQFLPTSYIVYIREAFVILITLNAAIQFYNCISKGINIKRVLYIITTFAILSLELLLSIRWRHNLTSDHSDTTNINIFWLCMLSTVTSAFFVLFVNDYIV</sequence>
<feature type="transmembrane region" description="Helical" evidence="13">
    <location>
        <begin position="303"/>
        <end position="323"/>
    </location>
</feature>
<keyword evidence="10" id="KW-0594">Phospholipid biosynthesis</keyword>
<evidence type="ECO:0000256" key="1">
    <source>
        <dbReference type="ARBA" id="ARBA00004477"/>
    </source>
</evidence>
<dbReference type="EMBL" id="LT594592">
    <property type="protein sequence ID" value="SCP04837.1"/>
    <property type="molecule type" value="Genomic_DNA"/>
</dbReference>
<dbReference type="Proteomes" id="UP000242942">
    <property type="component" value="Chromosome 11"/>
</dbReference>
<keyword evidence="7 13" id="KW-1133">Transmembrane helix</keyword>